<feature type="transmembrane region" description="Helical" evidence="6">
    <location>
        <begin position="105"/>
        <end position="128"/>
    </location>
</feature>
<keyword evidence="2" id="KW-1003">Cell membrane</keyword>
<dbReference type="PANTHER" id="PTHR47089:SF1">
    <property type="entry name" value="GUANOSINE ABC TRANSPORTER PERMEASE PROTEIN NUPP"/>
    <property type="match status" value="1"/>
</dbReference>
<dbReference type="Proteomes" id="UP000011705">
    <property type="component" value="Chromosome"/>
</dbReference>
<dbReference type="AlphaFoldDB" id="A0A0E2E298"/>
<name>A0A0E2E298_TREDN</name>
<proteinExistence type="predicted"/>
<dbReference type="CDD" id="cd06580">
    <property type="entry name" value="TM_PBP1_transp_TpRbsC_like"/>
    <property type="match status" value="1"/>
</dbReference>
<gene>
    <name evidence="7" type="ORF">HMPREF9726_02329</name>
</gene>
<comment type="caution">
    <text evidence="7">The sequence shown here is derived from an EMBL/GenBank/DDBJ whole genome shotgun (WGS) entry which is preliminary data.</text>
</comment>
<dbReference type="PATRIC" id="fig|999432.5.peg.2421"/>
<comment type="subcellular location">
    <subcellularLocation>
        <location evidence="1">Cell membrane</location>
        <topology evidence="1">Multi-pass membrane protein</topology>
    </subcellularLocation>
</comment>
<evidence type="ECO:0000256" key="4">
    <source>
        <dbReference type="ARBA" id="ARBA00022989"/>
    </source>
</evidence>
<keyword evidence="5 6" id="KW-0472">Membrane</keyword>
<dbReference type="Pfam" id="PF02653">
    <property type="entry name" value="BPD_transp_2"/>
    <property type="match status" value="1"/>
</dbReference>
<feature type="transmembrane region" description="Helical" evidence="6">
    <location>
        <begin position="315"/>
        <end position="335"/>
    </location>
</feature>
<keyword evidence="4 6" id="KW-1133">Transmembrane helix</keyword>
<evidence type="ECO:0000256" key="2">
    <source>
        <dbReference type="ARBA" id="ARBA00022475"/>
    </source>
</evidence>
<evidence type="ECO:0000256" key="6">
    <source>
        <dbReference type="SAM" id="Phobius"/>
    </source>
</evidence>
<feature type="transmembrane region" description="Helical" evidence="6">
    <location>
        <begin position="269"/>
        <end position="295"/>
    </location>
</feature>
<feature type="transmembrane region" description="Helical" evidence="6">
    <location>
        <begin position="185"/>
        <end position="204"/>
    </location>
</feature>
<dbReference type="RefSeq" id="WP_002685796.1">
    <property type="nucleotide sequence ID" value="NZ_CM001795.1"/>
</dbReference>
<evidence type="ECO:0000256" key="1">
    <source>
        <dbReference type="ARBA" id="ARBA00004651"/>
    </source>
</evidence>
<evidence type="ECO:0000256" key="3">
    <source>
        <dbReference type="ARBA" id="ARBA00022692"/>
    </source>
</evidence>
<feature type="transmembrane region" description="Helical" evidence="6">
    <location>
        <begin position="135"/>
        <end position="153"/>
    </location>
</feature>
<dbReference type="GO" id="GO:0022857">
    <property type="term" value="F:transmembrane transporter activity"/>
    <property type="evidence" value="ECO:0007669"/>
    <property type="project" value="InterPro"/>
</dbReference>
<organism evidence="7">
    <name type="scientific">Treponema denticola H-22</name>
    <dbReference type="NCBI Taxonomy" id="999432"/>
    <lineage>
        <taxon>Bacteria</taxon>
        <taxon>Pseudomonadati</taxon>
        <taxon>Spirochaetota</taxon>
        <taxon>Spirochaetia</taxon>
        <taxon>Spirochaetales</taxon>
        <taxon>Treponemataceae</taxon>
        <taxon>Treponema</taxon>
    </lineage>
</organism>
<protein>
    <recommendedName>
        <fullName evidence="8">ABC transporter permease</fullName>
    </recommendedName>
</protein>
<feature type="transmembrane region" description="Helical" evidence="6">
    <location>
        <begin position="82"/>
        <end position="99"/>
    </location>
</feature>
<dbReference type="EMBL" id="AGDV01000021">
    <property type="protein sequence ID" value="EMB30644.1"/>
    <property type="molecule type" value="Genomic_DNA"/>
</dbReference>
<reference evidence="7" key="1">
    <citation type="submission" date="2012-01" db="EMBL/GenBank/DDBJ databases">
        <title>The Genome Sequence of Treponema denticola H-22.</title>
        <authorList>
            <consortium name="The Broad Institute Genome Sequencing Platform"/>
            <person name="Earl A."/>
            <person name="Ward D."/>
            <person name="Feldgarden M."/>
            <person name="Gevers D."/>
            <person name="Blanton J.M."/>
            <person name="Fenno C.J."/>
            <person name="Baranova O.V."/>
            <person name="Mathney J."/>
            <person name="Dewhirst F.E."/>
            <person name="Izard J."/>
            <person name="Young S.K."/>
            <person name="Zeng Q."/>
            <person name="Gargeya S."/>
            <person name="Fitzgerald M."/>
            <person name="Haas B."/>
            <person name="Abouelleil A."/>
            <person name="Alvarado L."/>
            <person name="Arachchi H.M."/>
            <person name="Berlin A."/>
            <person name="Chapman S.B."/>
            <person name="Gearin G."/>
            <person name="Goldberg J."/>
            <person name="Griggs A."/>
            <person name="Gujja S."/>
            <person name="Hansen M."/>
            <person name="Heiman D."/>
            <person name="Howarth C."/>
            <person name="Larimer J."/>
            <person name="Lui A."/>
            <person name="MacDonald P.J.P."/>
            <person name="McCowen C."/>
            <person name="Montmayeur A."/>
            <person name="Murphy C."/>
            <person name="Neiman D."/>
            <person name="Pearson M."/>
            <person name="Priest M."/>
            <person name="Roberts A."/>
            <person name="Saif S."/>
            <person name="Shea T."/>
            <person name="Sisk P."/>
            <person name="Stolte C."/>
            <person name="Sykes S."/>
            <person name="Wortman J."/>
            <person name="Nusbaum C."/>
            <person name="Birren B."/>
        </authorList>
    </citation>
    <scope>NUCLEOTIDE SEQUENCE [LARGE SCALE GENOMIC DNA]</scope>
    <source>
        <strain evidence="7">H-22</strain>
    </source>
</reference>
<dbReference type="GO" id="GO:0005886">
    <property type="term" value="C:plasma membrane"/>
    <property type="evidence" value="ECO:0007669"/>
    <property type="project" value="UniProtKB-SubCell"/>
</dbReference>
<sequence>MRRYKFLSSVAAFFLGTLVIIIFISLGSQNPKEALSEFFLKPFSSVWYFGNMLNKTSLLLFAASGSLFAFKCGCFNLGGEGQIYFAGLLTGILLQNTWTAPVIQLILTGLIVFFASGLIGLVSGFLKIKFNADELLTSFLISAAILPVVNYLIGNPLRDTSGNLLALPPIAETFELKSFLPPSSLNISFLFSIVLVLFFILFFAKTKRGYRLRLSGTAPEFSKFAGFSVYAPPLAGMGISAGLHGLTGFFAITGTWYICHLSFSSGMGWAALAIALIAKNSFFAIIPAAFLYSWIQSASDAAVMSGSLVFDTAVFLQAVVFLFISANLLSLRFTFGLSKNISRIKTLLLKRKGI</sequence>
<dbReference type="HOGENOM" id="CLU_040769_0_3_12"/>
<dbReference type="InterPro" id="IPR001851">
    <property type="entry name" value="ABC_transp_permease"/>
</dbReference>
<keyword evidence="3 6" id="KW-0812">Transmembrane</keyword>
<accession>A0A0E2E298</accession>
<evidence type="ECO:0008006" key="8">
    <source>
        <dbReference type="Google" id="ProtNLM"/>
    </source>
</evidence>
<feature type="transmembrane region" description="Helical" evidence="6">
    <location>
        <begin position="46"/>
        <end position="70"/>
    </location>
</feature>
<feature type="transmembrane region" description="Helical" evidence="6">
    <location>
        <begin position="7"/>
        <end position="26"/>
    </location>
</feature>
<evidence type="ECO:0000256" key="5">
    <source>
        <dbReference type="ARBA" id="ARBA00023136"/>
    </source>
</evidence>
<dbReference type="PANTHER" id="PTHR47089">
    <property type="entry name" value="ABC TRANSPORTER, PERMEASE PROTEIN"/>
    <property type="match status" value="1"/>
</dbReference>
<evidence type="ECO:0000313" key="7">
    <source>
        <dbReference type="EMBL" id="EMB30644.1"/>
    </source>
</evidence>